<evidence type="ECO:0000256" key="8">
    <source>
        <dbReference type="ARBA" id="ARBA00023136"/>
    </source>
</evidence>
<comment type="function">
    <text evidence="10">Envelope glycoprotein necessary for proper maturation of gM and modulation of its membrane fusion activity. Also plays a critical role in virion morphogenesis.</text>
</comment>
<dbReference type="HAMAP" id="MF_04037">
    <property type="entry name" value="HSV_GN"/>
    <property type="match status" value="1"/>
</dbReference>
<keyword evidence="14" id="KW-1185">Reference proteome</keyword>
<keyword evidence="3" id="KW-1040">Host Golgi apparatus</keyword>
<evidence type="ECO:0000256" key="1">
    <source>
        <dbReference type="ARBA" id="ARBA00022692"/>
    </source>
</evidence>
<protein>
    <submittedName>
        <fullName evidence="13">Envelope glycoprotein N</fullName>
    </submittedName>
</protein>
<dbReference type="InterPro" id="IPR008647">
    <property type="entry name" value="GN_domain"/>
</dbReference>
<evidence type="ECO:0000313" key="13">
    <source>
        <dbReference type="EMBL" id="AVT50730.1"/>
    </source>
</evidence>
<dbReference type="InterPro" id="IPR034707">
    <property type="entry name" value="HSV_GN"/>
</dbReference>
<evidence type="ECO:0000256" key="4">
    <source>
        <dbReference type="ARBA" id="ARBA00022844"/>
    </source>
</evidence>
<feature type="domain" description="Envelope glycoprotein N" evidence="12">
    <location>
        <begin position="11"/>
        <end position="91"/>
    </location>
</feature>
<evidence type="ECO:0000256" key="6">
    <source>
        <dbReference type="ARBA" id="ARBA00022879"/>
    </source>
</evidence>
<dbReference type="Pfam" id="PF05702">
    <property type="entry name" value="Herpes_UL49_5"/>
    <property type="match status" value="1"/>
</dbReference>
<evidence type="ECO:0000256" key="2">
    <source>
        <dbReference type="ARBA" id="ARBA00022729"/>
    </source>
</evidence>
<gene>
    <name evidence="13" type="primary">UL49A</name>
</gene>
<evidence type="ECO:0000259" key="12">
    <source>
        <dbReference type="Pfam" id="PF05702"/>
    </source>
</evidence>
<dbReference type="Proteomes" id="UP000326033">
    <property type="component" value="Segment"/>
</dbReference>
<keyword evidence="6 13" id="KW-0261">Viral envelope protein</keyword>
<dbReference type="GeneID" id="80531922"/>
<name>A0A455JNU0_9ALPH</name>
<evidence type="ECO:0000256" key="9">
    <source>
        <dbReference type="ARBA" id="ARBA00023157"/>
    </source>
</evidence>
<keyword evidence="1 11" id="KW-0812">Transmembrane</keyword>
<keyword evidence="5" id="KW-1043">Host membrane</keyword>
<reference evidence="13 14" key="1">
    <citation type="submission" date="2018-03" db="EMBL/GenBank/DDBJ databases">
        <title>Cervid herpesvirus genomes.</title>
        <authorList>
            <person name="Das Neves C.G."/>
            <person name="Davison A.J."/>
        </authorList>
    </citation>
    <scope>NUCLEOTIDE SEQUENCE [LARGE SCALE GENOMIC DNA]</scope>
    <source>
        <strain evidence="13 14">Norway</strain>
    </source>
</reference>
<evidence type="ECO:0000313" key="14">
    <source>
        <dbReference type="Proteomes" id="UP000326033"/>
    </source>
</evidence>
<accession>A0A455JNU0</accession>
<keyword evidence="4" id="KW-0946">Virion</keyword>
<sequence>MSPPRPALALALAAALLAIAWGRDPLLDALRHEGAMDFWSASCYARGVPLTEPPQALVLFYVALVALVFAGVVYAYGVCHRLMSADLANNRRATRGRG</sequence>
<organism evidence="13 14">
    <name type="scientific">Cervid alphaherpesvirus 2</name>
    <dbReference type="NCBI Taxonomy" id="365327"/>
    <lineage>
        <taxon>Viruses</taxon>
        <taxon>Duplodnaviria</taxon>
        <taxon>Heunggongvirae</taxon>
        <taxon>Peploviricota</taxon>
        <taxon>Herviviricetes</taxon>
        <taxon>Herpesvirales</taxon>
        <taxon>Orthoherpesviridae</taxon>
        <taxon>Alphaherpesvirinae</taxon>
        <taxon>Varicellovirus</taxon>
        <taxon>Varicellovirus cervidalpha2</taxon>
    </lineage>
</organism>
<dbReference type="GO" id="GO:0019031">
    <property type="term" value="C:viral envelope"/>
    <property type="evidence" value="ECO:0007669"/>
    <property type="project" value="UniProtKB-KW"/>
</dbReference>
<dbReference type="RefSeq" id="YP_010794906.1">
    <property type="nucleotide sequence ID" value="NC_075563.1"/>
</dbReference>
<evidence type="ECO:0000256" key="7">
    <source>
        <dbReference type="ARBA" id="ARBA00022989"/>
    </source>
</evidence>
<feature type="transmembrane region" description="Helical" evidence="11">
    <location>
        <begin position="58"/>
        <end position="77"/>
    </location>
</feature>
<dbReference type="KEGG" id="vg:80531922"/>
<evidence type="ECO:0000256" key="10">
    <source>
        <dbReference type="ARBA" id="ARBA00034089"/>
    </source>
</evidence>
<keyword evidence="7 11" id="KW-1133">Transmembrane helix</keyword>
<evidence type="ECO:0000256" key="5">
    <source>
        <dbReference type="ARBA" id="ARBA00022870"/>
    </source>
</evidence>
<proteinExistence type="inferred from homology"/>
<keyword evidence="8 11" id="KW-0472">Membrane</keyword>
<keyword evidence="9" id="KW-1015">Disulfide bond</keyword>
<dbReference type="EMBL" id="MH036943">
    <property type="protein sequence ID" value="AVT50730.1"/>
    <property type="molecule type" value="Genomic_DNA"/>
</dbReference>
<evidence type="ECO:0000256" key="11">
    <source>
        <dbReference type="SAM" id="Phobius"/>
    </source>
</evidence>
<evidence type="ECO:0000256" key="3">
    <source>
        <dbReference type="ARBA" id="ARBA00022812"/>
    </source>
</evidence>
<keyword evidence="2" id="KW-0732">Signal</keyword>